<dbReference type="AlphaFoldDB" id="A0A0R1PC06"/>
<comment type="caution">
    <text evidence="1">The sequence shown here is derived from an EMBL/GenBank/DDBJ whole genome shotgun (WGS) entry which is preliminary data.</text>
</comment>
<dbReference type="Proteomes" id="UP000050901">
    <property type="component" value="Unassembled WGS sequence"/>
</dbReference>
<dbReference type="RefSeq" id="WP_081036743.1">
    <property type="nucleotide sequence ID" value="NZ_AZEQ01000009.1"/>
</dbReference>
<proteinExistence type="predicted"/>
<evidence type="ECO:0000313" key="1">
    <source>
        <dbReference type="EMBL" id="KRL25800.1"/>
    </source>
</evidence>
<dbReference type="EMBL" id="AZEQ01000009">
    <property type="protein sequence ID" value="KRL25800.1"/>
    <property type="molecule type" value="Genomic_DNA"/>
</dbReference>
<dbReference type="PATRIC" id="fig|1423771.3.peg.2137"/>
<organism evidence="1 2">
    <name type="scientific">Limosilactobacillus mucosae DSM 13345</name>
    <dbReference type="NCBI Taxonomy" id="1423771"/>
    <lineage>
        <taxon>Bacteria</taxon>
        <taxon>Bacillati</taxon>
        <taxon>Bacillota</taxon>
        <taxon>Bacilli</taxon>
        <taxon>Lactobacillales</taxon>
        <taxon>Lactobacillaceae</taxon>
        <taxon>Limosilactobacillus</taxon>
    </lineage>
</organism>
<protein>
    <submittedName>
        <fullName evidence="1">BS ykrK family protein</fullName>
    </submittedName>
</protein>
<dbReference type="Pfam" id="PF08876">
    <property type="entry name" value="DUF1836"/>
    <property type="match status" value="1"/>
</dbReference>
<dbReference type="PANTHER" id="PTHR40056:SF1">
    <property type="entry name" value="DUF1836 DOMAIN-CONTAINING PROTEIN"/>
    <property type="match status" value="1"/>
</dbReference>
<gene>
    <name evidence="1" type="ORF">FC47_GL002057</name>
</gene>
<reference evidence="1 2" key="1">
    <citation type="journal article" date="2015" name="Genome Announc.">
        <title>Expanding the biotechnology potential of lactobacilli through comparative genomics of 213 strains and associated genera.</title>
        <authorList>
            <person name="Sun Z."/>
            <person name="Harris H.M."/>
            <person name="McCann A."/>
            <person name="Guo C."/>
            <person name="Argimon S."/>
            <person name="Zhang W."/>
            <person name="Yang X."/>
            <person name="Jeffery I.B."/>
            <person name="Cooney J.C."/>
            <person name="Kagawa T.F."/>
            <person name="Liu W."/>
            <person name="Song Y."/>
            <person name="Salvetti E."/>
            <person name="Wrobel A."/>
            <person name="Rasinkangas P."/>
            <person name="Parkhill J."/>
            <person name="Rea M.C."/>
            <person name="O'Sullivan O."/>
            <person name="Ritari J."/>
            <person name="Douillard F.P."/>
            <person name="Paul Ross R."/>
            <person name="Yang R."/>
            <person name="Briner A.E."/>
            <person name="Felis G.E."/>
            <person name="de Vos W.M."/>
            <person name="Barrangou R."/>
            <person name="Klaenhammer T.R."/>
            <person name="Caufield P.W."/>
            <person name="Cui Y."/>
            <person name="Zhang H."/>
            <person name="O'Toole P.W."/>
        </authorList>
    </citation>
    <scope>NUCLEOTIDE SEQUENCE [LARGE SCALE GENOMIC DNA]</scope>
    <source>
        <strain evidence="1 2">DSM 13345</strain>
    </source>
</reference>
<dbReference type="PANTHER" id="PTHR40056">
    <property type="entry name" value="HYPOTHETICAL CYTOSOLIC PROTEIN"/>
    <property type="match status" value="1"/>
</dbReference>
<sequence>MMTKREERMAQDLIDFKLPRYQELPNVGLYLEQTTNYLNQCLSPLGDVKLTSSMISNYVKHGLISRPQKKLYQTEQLAELMFIAVAKNVLQLDNLKLAIRIQRQSYDTQTAYDYFCEELENVLRYVFGLQNELAVVGHDDTEQKHMLRNLIMTVSHKVYLDKYFQTLSAGESVISSPKQSQQ</sequence>
<dbReference type="InterPro" id="IPR014975">
    <property type="entry name" value="DUF1836"/>
</dbReference>
<name>A0A0R1PC06_LIMMU</name>
<accession>A0A0R1PC06</accession>
<evidence type="ECO:0000313" key="2">
    <source>
        <dbReference type="Proteomes" id="UP000050901"/>
    </source>
</evidence>